<dbReference type="InterPro" id="IPR051992">
    <property type="entry name" value="OxStress_Response_Reg"/>
</dbReference>
<proteinExistence type="predicted"/>
<evidence type="ECO:0000313" key="4">
    <source>
        <dbReference type="EMBL" id="KAK6946297.1"/>
    </source>
</evidence>
<gene>
    <name evidence="4" type="ORF">RJ641_013841</name>
</gene>
<reference evidence="4 5" key="1">
    <citation type="submission" date="2023-12" db="EMBL/GenBank/DDBJ databases">
        <title>A high-quality genome assembly for Dillenia turbinata (Dilleniales).</title>
        <authorList>
            <person name="Chanderbali A."/>
        </authorList>
    </citation>
    <scope>NUCLEOTIDE SEQUENCE [LARGE SCALE GENOMIC DNA]</scope>
    <source>
        <strain evidence="4">LSX21</strain>
        <tissue evidence="4">Leaf</tissue>
    </source>
</reference>
<accession>A0AAN8WDF1</accession>
<dbReference type="Proteomes" id="UP001370490">
    <property type="component" value="Unassembled WGS sequence"/>
</dbReference>
<dbReference type="PANTHER" id="PTHR33172">
    <property type="entry name" value="OS08G0516900 PROTEIN"/>
    <property type="match status" value="1"/>
</dbReference>
<comment type="caution">
    <text evidence="4">The sequence shown here is derived from an EMBL/GenBank/DDBJ whole genome shotgun (WGS) entry which is preliminary data.</text>
</comment>
<protein>
    <submittedName>
        <fullName evidence="4">Uncharacterized protein</fullName>
    </submittedName>
</protein>
<dbReference type="GO" id="GO:0006950">
    <property type="term" value="P:response to stress"/>
    <property type="evidence" value="ECO:0007669"/>
    <property type="project" value="UniProtKB-ARBA"/>
</dbReference>
<sequence>MEKEADGLTFEMGSLKINLPKKRGLSMYYSGKARSFTCMADAQSLEDLKKQEHPREPKRRKLQCTSSDRQQGMQVPTMPCRRVSSSTHCTTPCVGA</sequence>
<feature type="compositionally biased region" description="Polar residues" evidence="3">
    <location>
        <begin position="63"/>
        <end position="74"/>
    </location>
</feature>
<evidence type="ECO:0000256" key="1">
    <source>
        <dbReference type="ARBA" id="ARBA00004123"/>
    </source>
</evidence>
<name>A0AAN8WDF1_9MAGN</name>
<organism evidence="4 5">
    <name type="scientific">Dillenia turbinata</name>
    <dbReference type="NCBI Taxonomy" id="194707"/>
    <lineage>
        <taxon>Eukaryota</taxon>
        <taxon>Viridiplantae</taxon>
        <taxon>Streptophyta</taxon>
        <taxon>Embryophyta</taxon>
        <taxon>Tracheophyta</taxon>
        <taxon>Spermatophyta</taxon>
        <taxon>Magnoliopsida</taxon>
        <taxon>eudicotyledons</taxon>
        <taxon>Gunneridae</taxon>
        <taxon>Pentapetalae</taxon>
        <taxon>Dilleniales</taxon>
        <taxon>Dilleniaceae</taxon>
        <taxon>Dillenia</taxon>
    </lineage>
</organism>
<dbReference type="EMBL" id="JBAMMX010000002">
    <property type="protein sequence ID" value="KAK6946297.1"/>
    <property type="molecule type" value="Genomic_DNA"/>
</dbReference>
<evidence type="ECO:0000256" key="2">
    <source>
        <dbReference type="ARBA" id="ARBA00023242"/>
    </source>
</evidence>
<keyword evidence="2" id="KW-0539">Nucleus</keyword>
<comment type="subcellular location">
    <subcellularLocation>
        <location evidence="1">Nucleus</location>
    </subcellularLocation>
</comment>
<evidence type="ECO:0000313" key="5">
    <source>
        <dbReference type="Proteomes" id="UP001370490"/>
    </source>
</evidence>
<dbReference type="PANTHER" id="PTHR33172:SF38">
    <property type="entry name" value="GENOME ASSEMBLY, CHROMOSOME: A01"/>
    <property type="match status" value="1"/>
</dbReference>
<evidence type="ECO:0000256" key="3">
    <source>
        <dbReference type="SAM" id="MobiDB-lite"/>
    </source>
</evidence>
<keyword evidence="5" id="KW-1185">Reference proteome</keyword>
<dbReference type="GO" id="GO:0005634">
    <property type="term" value="C:nucleus"/>
    <property type="evidence" value="ECO:0007669"/>
    <property type="project" value="UniProtKB-SubCell"/>
</dbReference>
<feature type="region of interest" description="Disordered" evidence="3">
    <location>
        <begin position="47"/>
        <end position="81"/>
    </location>
</feature>
<dbReference type="AlphaFoldDB" id="A0AAN8WDF1"/>